<accession>A0A8J8MQQ1</accession>
<evidence type="ECO:0000313" key="1">
    <source>
        <dbReference type="EMBL" id="QUI25879.1"/>
    </source>
</evidence>
<keyword evidence="1" id="KW-0614">Plasmid</keyword>
<proteinExistence type="predicted"/>
<keyword evidence="2" id="KW-1185">Reference proteome</keyword>
<evidence type="ECO:0000313" key="2">
    <source>
        <dbReference type="Proteomes" id="UP000683246"/>
    </source>
</evidence>
<protein>
    <submittedName>
        <fullName evidence="1">Uncharacterized protein</fullName>
    </submittedName>
</protein>
<name>A0A8J8MQQ1_9FIRM</name>
<geneLocation type="plasmid" evidence="1 2">
    <name>pVpro</name>
</geneLocation>
<gene>
    <name evidence="1" type="ORF">HZI73_26055</name>
</gene>
<dbReference type="KEGG" id="vpy:HZI73_26055"/>
<dbReference type="AlphaFoldDB" id="A0A8J8MQQ1"/>
<reference evidence="1" key="1">
    <citation type="submission" date="2020-07" db="EMBL/GenBank/DDBJ databases">
        <title>Vallitalea pronyensis genome.</title>
        <authorList>
            <person name="Postec A."/>
        </authorList>
    </citation>
    <scope>NUCLEOTIDE SEQUENCE</scope>
    <source>
        <strain evidence="1">FatNI3</strain>
        <plasmid evidence="1">pVpro</plasmid>
    </source>
</reference>
<dbReference type="RefSeq" id="WP_212698988.1">
    <property type="nucleotide sequence ID" value="NZ_CP058650.1"/>
</dbReference>
<dbReference type="EMBL" id="CP058650">
    <property type="protein sequence ID" value="QUI25879.1"/>
    <property type="molecule type" value="Genomic_DNA"/>
</dbReference>
<dbReference type="Proteomes" id="UP000683246">
    <property type="component" value="Plasmid pVpro"/>
</dbReference>
<sequence>MVKELKRFKNKNEYIIFYKHGTNDFAFWLTDDCTDELSGCSVRGTKTDIINELDGMIAENILRGILI</sequence>
<organism evidence="1 2">
    <name type="scientific">Vallitalea pronyensis</name>
    <dbReference type="NCBI Taxonomy" id="1348613"/>
    <lineage>
        <taxon>Bacteria</taxon>
        <taxon>Bacillati</taxon>
        <taxon>Bacillota</taxon>
        <taxon>Clostridia</taxon>
        <taxon>Lachnospirales</taxon>
        <taxon>Vallitaleaceae</taxon>
        <taxon>Vallitalea</taxon>
    </lineage>
</organism>